<evidence type="ECO:0000259" key="6">
    <source>
        <dbReference type="Pfam" id="PF25598"/>
    </source>
</evidence>
<gene>
    <name evidence="7" type="ORF">DL89DRAFT_269518</name>
</gene>
<dbReference type="RefSeq" id="XP_040740997.1">
    <property type="nucleotide sequence ID" value="XM_040888329.1"/>
</dbReference>
<keyword evidence="5" id="KW-0539">Nucleus</keyword>
<dbReference type="AlphaFoldDB" id="A0A1Y1W199"/>
<dbReference type="SUPFAM" id="SSF48371">
    <property type="entry name" value="ARM repeat"/>
    <property type="match status" value="1"/>
</dbReference>
<dbReference type="GeneID" id="63804977"/>
<comment type="caution">
    <text evidence="7">The sequence shown here is derived from an EMBL/GenBank/DDBJ whole genome shotgun (WGS) entry which is preliminary data.</text>
</comment>
<comment type="subcellular location">
    <subcellularLocation>
        <location evidence="2">Cytoplasm</location>
    </subcellularLocation>
    <subcellularLocation>
        <location evidence="1">Nucleus</location>
    </subcellularLocation>
</comment>
<dbReference type="OrthoDB" id="5559898at2759"/>
<dbReference type="InterPro" id="IPR011989">
    <property type="entry name" value="ARM-like"/>
</dbReference>
<dbReference type="SMART" id="SM00185">
    <property type="entry name" value="ARM"/>
    <property type="match status" value="11"/>
</dbReference>
<sequence>MISTQQHRQYIQQLQSPNPVEVYSALRTIKNTIIGSSIKKTLYFQLQIIPSVTSLLALDDTDVQIRVQATAIISSLAHKGEGAAKQLLDSGVLTPLINQIAPGSDPVLMEISERALNALLAYTSTKMGAEEHTGTMIPYLLSIVTEGKSIVSVYDMHSHARVELAVLILGKLCVTEPRQYTIADMGAISLLVPLLCQVYPRLQVATLRTLSALSYENSEICTALTNTGHNGKPFATILLDLARSHDPEIRLTACLCLSNLSRMRVTSAPLKEVQTVVVPALVKLMACENLDKIQVIRALGYLCHEEDEMQKAARDAGAIVDLIKLLADIESEQDGDFVDIEHNTKLTKAILLSLGTIVSTDDECRRKAVDCSILRHLVLAMGSKDSEIRAAACLCARYITRSASICRTHLPECGILKPILNLLSDRSEEVQVTASATLVNLMLNLSPVRMEALKEGVVDMLVKLLQSENVMIRRNALWSVRNTVTELDDDNMLKEILDKIKVERLYELAIGQDEPMTQEQAACIFRNIVNEGQSGINILFDTLGSERMISLIQQLLTAGDDKFILHGLYLFNNVAVRSPEHCDLIARCEILMQAVIGFLSSSSPELIIGAVWCISGVASHRVDGAGDNALPKYIDELNLHNVQSRLESLAADPRVSFEVHDRVKSCLDNFTTTSSAPS</sequence>
<evidence type="ECO:0000313" key="8">
    <source>
        <dbReference type="Proteomes" id="UP000193922"/>
    </source>
</evidence>
<dbReference type="GO" id="GO:0005634">
    <property type="term" value="C:nucleus"/>
    <property type="evidence" value="ECO:0007669"/>
    <property type="project" value="UniProtKB-SubCell"/>
</dbReference>
<dbReference type="GO" id="GO:0005737">
    <property type="term" value="C:cytoplasm"/>
    <property type="evidence" value="ECO:0007669"/>
    <property type="project" value="UniProtKB-SubCell"/>
</dbReference>
<dbReference type="PANTHER" id="PTHR15651:SF7">
    <property type="entry name" value="ARMADILLO REPEAT-CONTAINING PROTEIN 8"/>
    <property type="match status" value="1"/>
</dbReference>
<dbReference type="InterPro" id="IPR000225">
    <property type="entry name" value="Armadillo"/>
</dbReference>
<evidence type="ECO:0000256" key="3">
    <source>
        <dbReference type="ARBA" id="ARBA00022490"/>
    </source>
</evidence>
<dbReference type="GO" id="GO:0043161">
    <property type="term" value="P:proteasome-mediated ubiquitin-dependent protein catabolic process"/>
    <property type="evidence" value="ECO:0007669"/>
    <property type="project" value="TreeGrafter"/>
</dbReference>
<dbReference type="PANTHER" id="PTHR15651">
    <property type="entry name" value="ARMADILLO REPEAT-CONTAINING PROTEIN 8"/>
    <property type="match status" value="1"/>
</dbReference>
<organism evidence="7 8">
    <name type="scientific">Linderina pennispora</name>
    <dbReference type="NCBI Taxonomy" id="61395"/>
    <lineage>
        <taxon>Eukaryota</taxon>
        <taxon>Fungi</taxon>
        <taxon>Fungi incertae sedis</taxon>
        <taxon>Zoopagomycota</taxon>
        <taxon>Kickxellomycotina</taxon>
        <taxon>Kickxellomycetes</taxon>
        <taxon>Kickxellales</taxon>
        <taxon>Kickxellaceae</taxon>
        <taxon>Linderina</taxon>
    </lineage>
</organism>
<dbReference type="GO" id="GO:0034657">
    <property type="term" value="C:GID complex"/>
    <property type="evidence" value="ECO:0007669"/>
    <property type="project" value="TreeGrafter"/>
</dbReference>
<keyword evidence="4" id="KW-0677">Repeat</keyword>
<keyword evidence="8" id="KW-1185">Reference proteome</keyword>
<evidence type="ECO:0000313" key="7">
    <source>
        <dbReference type="EMBL" id="ORX67075.1"/>
    </source>
</evidence>
<name>A0A1Y1W199_9FUNG</name>
<evidence type="ECO:0000256" key="4">
    <source>
        <dbReference type="ARBA" id="ARBA00022737"/>
    </source>
</evidence>
<dbReference type="Pfam" id="PF25598">
    <property type="entry name" value="ARM_PUB"/>
    <property type="match status" value="1"/>
</dbReference>
<evidence type="ECO:0000256" key="1">
    <source>
        <dbReference type="ARBA" id="ARBA00004123"/>
    </source>
</evidence>
<dbReference type="EMBL" id="MCFD01000013">
    <property type="protein sequence ID" value="ORX67075.1"/>
    <property type="molecule type" value="Genomic_DNA"/>
</dbReference>
<feature type="domain" description="U-box" evidence="6">
    <location>
        <begin position="283"/>
        <end position="472"/>
    </location>
</feature>
<accession>A0A1Y1W199</accession>
<dbReference type="STRING" id="61395.A0A1Y1W199"/>
<dbReference type="Proteomes" id="UP000193922">
    <property type="component" value="Unassembled WGS sequence"/>
</dbReference>
<evidence type="ECO:0000256" key="5">
    <source>
        <dbReference type="ARBA" id="ARBA00023242"/>
    </source>
</evidence>
<protein>
    <submittedName>
        <fullName evidence="7">ARM repeat-containing protein</fullName>
    </submittedName>
</protein>
<dbReference type="InterPro" id="IPR058678">
    <property type="entry name" value="ARM_PUB"/>
</dbReference>
<dbReference type="InterPro" id="IPR038739">
    <property type="entry name" value="ARMC8/Vid28"/>
</dbReference>
<dbReference type="Gene3D" id="1.25.10.10">
    <property type="entry name" value="Leucine-rich Repeat Variant"/>
    <property type="match status" value="3"/>
</dbReference>
<reference evidence="7 8" key="1">
    <citation type="submission" date="2016-07" db="EMBL/GenBank/DDBJ databases">
        <title>Pervasive Adenine N6-methylation of Active Genes in Fungi.</title>
        <authorList>
            <consortium name="DOE Joint Genome Institute"/>
            <person name="Mondo S.J."/>
            <person name="Dannebaum R.O."/>
            <person name="Kuo R.C."/>
            <person name="Labutti K."/>
            <person name="Haridas S."/>
            <person name="Kuo A."/>
            <person name="Salamov A."/>
            <person name="Ahrendt S.R."/>
            <person name="Lipzen A."/>
            <person name="Sullivan W."/>
            <person name="Andreopoulos W.B."/>
            <person name="Clum A."/>
            <person name="Lindquist E."/>
            <person name="Daum C."/>
            <person name="Ramamoorthy G.K."/>
            <person name="Gryganskyi A."/>
            <person name="Culley D."/>
            <person name="Magnuson J.K."/>
            <person name="James T.Y."/>
            <person name="O'Malley M.A."/>
            <person name="Stajich J.E."/>
            <person name="Spatafora J.W."/>
            <person name="Visel A."/>
            <person name="Grigoriev I.V."/>
        </authorList>
    </citation>
    <scope>NUCLEOTIDE SEQUENCE [LARGE SCALE GENOMIC DNA]</scope>
    <source>
        <strain evidence="7 8">ATCC 12442</strain>
    </source>
</reference>
<proteinExistence type="predicted"/>
<evidence type="ECO:0000256" key="2">
    <source>
        <dbReference type="ARBA" id="ARBA00004496"/>
    </source>
</evidence>
<dbReference type="InterPro" id="IPR016024">
    <property type="entry name" value="ARM-type_fold"/>
</dbReference>
<keyword evidence="3" id="KW-0963">Cytoplasm</keyword>